<accession>A0A261VSB4</accession>
<feature type="transmembrane region" description="Helical" evidence="6">
    <location>
        <begin position="12"/>
        <end position="32"/>
    </location>
</feature>
<feature type="transmembrane region" description="Helical" evidence="6">
    <location>
        <begin position="210"/>
        <end position="229"/>
    </location>
</feature>
<comment type="subcellular location">
    <subcellularLocation>
        <location evidence="1">Membrane</location>
        <topology evidence="1">Multi-pass membrane protein</topology>
    </subcellularLocation>
</comment>
<evidence type="ECO:0000259" key="7">
    <source>
        <dbReference type="Pfam" id="PF00892"/>
    </source>
</evidence>
<dbReference type="RefSeq" id="WP_028354017.1">
    <property type="nucleotide sequence ID" value="NZ_NEVT01000006.1"/>
</dbReference>
<evidence type="ECO:0000256" key="1">
    <source>
        <dbReference type="ARBA" id="ARBA00004141"/>
    </source>
</evidence>
<keyword evidence="3 6" id="KW-0812">Transmembrane</keyword>
<feature type="transmembrane region" description="Helical" evidence="6">
    <location>
        <begin position="181"/>
        <end position="198"/>
    </location>
</feature>
<feature type="transmembrane region" description="Helical" evidence="6">
    <location>
        <begin position="265"/>
        <end position="282"/>
    </location>
</feature>
<feature type="transmembrane region" description="Helical" evidence="6">
    <location>
        <begin position="97"/>
        <end position="116"/>
    </location>
</feature>
<comment type="similarity">
    <text evidence="2">Belongs to the EamA transporter family.</text>
</comment>
<dbReference type="PANTHER" id="PTHR32322">
    <property type="entry name" value="INNER MEMBRANE TRANSPORTER"/>
    <property type="match status" value="1"/>
</dbReference>
<feature type="domain" description="EamA" evidence="7">
    <location>
        <begin position="16"/>
        <end position="139"/>
    </location>
</feature>
<evidence type="ECO:0000256" key="3">
    <source>
        <dbReference type="ARBA" id="ARBA00022692"/>
    </source>
</evidence>
<feature type="transmembrane region" description="Helical" evidence="6">
    <location>
        <begin position="149"/>
        <end position="169"/>
    </location>
</feature>
<organism evidence="8 9">
    <name type="scientific">Bordetella genomosp. 2</name>
    <dbReference type="NCBI Taxonomy" id="1983456"/>
    <lineage>
        <taxon>Bacteria</taxon>
        <taxon>Pseudomonadati</taxon>
        <taxon>Pseudomonadota</taxon>
        <taxon>Betaproteobacteria</taxon>
        <taxon>Burkholderiales</taxon>
        <taxon>Alcaligenaceae</taxon>
        <taxon>Bordetella</taxon>
    </lineage>
</organism>
<dbReference type="Pfam" id="PF00892">
    <property type="entry name" value="EamA"/>
    <property type="match status" value="2"/>
</dbReference>
<name>A0A261VSB4_9BORD</name>
<protein>
    <submittedName>
        <fullName evidence="8">EamA family transporter</fullName>
    </submittedName>
</protein>
<evidence type="ECO:0000256" key="5">
    <source>
        <dbReference type="ARBA" id="ARBA00023136"/>
    </source>
</evidence>
<dbReference type="EMBL" id="NEVT01000006">
    <property type="protein sequence ID" value="OZI76392.1"/>
    <property type="molecule type" value="Genomic_DNA"/>
</dbReference>
<keyword evidence="5 6" id="KW-0472">Membrane</keyword>
<keyword evidence="9" id="KW-1185">Reference proteome</keyword>
<sequence length="295" mass="30761">MIDAKTACKAYGATTLFVLLWGSGAIFSKWGLAHATPFAFLALRFALALAALLALGGLARQPWLPPAGTRGRVAATGLTMIGGYSICYFLALDHGITPGVLATTLGAQPLLTLALLERRFPLPRLLGLALAMAGLALVVWDSIGLARYSAAGMLYALGALLCMTGGAMLQKSLRQPPLRVLPLQYAAGLLLCLAFVPFQPWRVDGGPQLLVPLLWLGLVISVGATLLLYRLIQAGNLVNVTSLFYLVPGVTALLDYLLLGNRLSLPSLAGMAAILGGLALVLRTAPGPAAGKQPA</sequence>
<proteinExistence type="inferred from homology"/>
<evidence type="ECO:0000256" key="2">
    <source>
        <dbReference type="ARBA" id="ARBA00007362"/>
    </source>
</evidence>
<feature type="transmembrane region" description="Helical" evidence="6">
    <location>
        <begin position="236"/>
        <end position="259"/>
    </location>
</feature>
<dbReference type="AlphaFoldDB" id="A0A261VSB4"/>
<feature type="transmembrane region" description="Helical" evidence="6">
    <location>
        <begin position="125"/>
        <end position="143"/>
    </location>
</feature>
<dbReference type="InterPro" id="IPR000620">
    <property type="entry name" value="EamA_dom"/>
</dbReference>
<dbReference type="PANTHER" id="PTHR32322:SF2">
    <property type="entry name" value="EAMA DOMAIN-CONTAINING PROTEIN"/>
    <property type="match status" value="1"/>
</dbReference>
<evidence type="ECO:0000256" key="4">
    <source>
        <dbReference type="ARBA" id="ARBA00022989"/>
    </source>
</evidence>
<evidence type="ECO:0000313" key="8">
    <source>
        <dbReference type="EMBL" id="OZI76392.1"/>
    </source>
</evidence>
<feature type="transmembrane region" description="Helical" evidence="6">
    <location>
        <begin position="38"/>
        <end position="59"/>
    </location>
</feature>
<dbReference type="GO" id="GO:0016020">
    <property type="term" value="C:membrane"/>
    <property type="evidence" value="ECO:0007669"/>
    <property type="project" value="UniProtKB-SubCell"/>
</dbReference>
<gene>
    <name evidence="8" type="ORF">CAL24_14735</name>
</gene>
<feature type="domain" description="EamA" evidence="7">
    <location>
        <begin position="151"/>
        <end position="282"/>
    </location>
</feature>
<reference evidence="9" key="1">
    <citation type="submission" date="2017-05" db="EMBL/GenBank/DDBJ databases">
        <title>Complete and WGS of Bordetella genogroups.</title>
        <authorList>
            <person name="Spilker T."/>
            <person name="Lipuma J."/>
        </authorList>
    </citation>
    <scope>NUCLEOTIDE SEQUENCE [LARGE SCALE GENOMIC DNA]</scope>
    <source>
        <strain evidence="9">AU8256</strain>
    </source>
</reference>
<evidence type="ECO:0000256" key="6">
    <source>
        <dbReference type="SAM" id="Phobius"/>
    </source>
</evidence>
<dbReference type="InterPro" id="IPR050638">
    <property type="entry name" value="AA-Vitamin_Transporters"/>
</dbReference>
<keyword evidence="4 6" id="KW-1133">Transmembrane helix</keyword>
<dbReference type="SUPFAM" id="SSF103481">
    <property type="entry name" value="Multidrug resistance efflux transporter EmrE"/>
    <property type="match status" value="2"/>
</dbReference>
<feature type="transmembrane region" description="Helical" evidence="6">
    <location>
        <begin position="71"/>
        <end position="91"/>
    </location>
</feature>
<dbReference type="Proteomes" id="UP000215633">
    <property type="component" value="Unassembled WGS sequence"/>
</dbReference>
<dbReference type="InterPro" id="IPR037185">
    <property type="entry name" value="EmrE-like"/>
</dbReference>
<evidence type="ECO:0000313" key="9">
    <source>
        <dbReference type="Proteomes" id="UP000215633"/>
    </source>
</evidence>
<comment type="caution">
    <text evidence="8">The sequence shown here is derived from an EMBL/GenBank/DDBJ whole genome shotgun (WGS) entry which is preliminary data.</text>
</comment>